<dbReference type="PANTHER" id="PTHR33110:SF132">
    <property type="entry name" value="OS01G0520260 PROTEIN"/>
    <property type="match status" value="1"/>
</dbReference>
<dbReference type="InterPro" id="IPR005174">
    <property type="entry name" value="KIB1-4_b-propeller"/>
</dbReference>
<gene>
    <name evidence="2" type="ORF">PVAP13_5NG225400</name>
</gene>
<dbReference type="PANTHER" id="PTHR33110">
    <property type="entry name" value="F-BOX/KELCH-REPEAT PROTEIN-RELATED"/>
    <property type="match status" value="1"/>
</dbReference>
<feature type="domain" description="KIB1-4 beta-propeller" evidence="1">
    <location>
        <begin position="82"/>
        <end position="385"/>
    </location>
</feature>
<organism evidence="2 3">
    <name type="scientific">Panicum virgatum</name>
    <name type="common">Blackwell switchgrass</name>
    <dbReference type="NCBI Taxonomy" id="38727"/>
    <lineage>
        <taxon>Eukaryota</taxon>
        <taxon>Viridiplantae</taxon>
        <taxon>Streptophyta</taxon>
        <taxon>Embryophyta</taxon>
        <taxon>Tracheophyta</taxon>
        <taxon>Spermatophyta</taxon>
        <taxon>Magnoliopsida</taxon>
        <taxon>Liliopsida</taxon>
        <taxon>Poales</taxon>
        <taxon>Poaceae</taxon>
        <taxon>PACMAD clade</taxon>
        <taxon>Panicoideae</taxon>
        <taxon>Panicodae</taxon>
        <taxon>Paniceae</taxon>
        <taxon>Panicinae</taxon>
        <taxon>Panicum</taxon>
        <taxon>Panicum sect. Hiantes</taxon>
    </lineage>
</organism>
<keyword evidence="3" id="KW-1185">Reference proteome</keyword>
<dbReference type="Proteomes" id="UP000823388">
    <property type="component" value="Chromosome 5N"/>
</dbReference>
<dbReference type="EMBL" id="CM029046">
    <property type="protein sequence ID" value="KAG2589124.1"/>
    <property type="molecule type" value="Genomic_DNA"/>
</dbReference>
<sequence length="464" mass="51820">MVPPPAAVARRSLSLDHEMFLDFLVLVLSCLPCIADRESFASVCTLWRRAAGLSDAPPPAQLPWAIFPSATAVSTVFSILSASPRRIYLPTELVGARLCGSHPGAWVAGTGHVSSGGNVAVNLLSREMVHLPNKKLVPLSRRRAIQLLEGEGPEPWIRQRAEKDVAVRAIAFSDAPNSPDCVAAAITEGVYQPSVAMCWLGAQPQHWAVPWTIPAGVQDVVYFEVGGNLKPSFYFITNWDALFVASFVDDTQILVHKCRVQWPTDDMPTLPANVYTSRYLVVTRGHLLMVRRYYSYSKSDGTHQTMLFRVFELQNQTLDLSWLELDSLGSRALFLARCSSRAFELPANSEIKSGSIFFLDDITFGESVAATKNDNQYNRNDMGVYYKDEPGLTWPHLCSNLFGAKNFVAFLKHEGKMEIMLFDNLQELETYVGNKPIEVEIKGCIRRFNWEQATKCPTPIWFAH</sequence>
<dbReference type="AlphaFoldDB" id="A0A8T0RUH9"/>
<protein>
    <recommendedName>
        <fullName evidence="1">KIB1-4 beta-propeller domain-containing protein</fullName>
    </recommendedName>
</protein>
<evidence type="ECO:0000259" key="1">
    <source>
        <dbReference type="Pfam" id="PF03478"/>
    </source>
</evidence>
<proteinExistence type="predicted"/>
<reference evidence="2" key="1">
    <citation type="submission" date="2020-05" db="EMBL/GenBank/DDBJ databases">
        <title>WGS assembly of Panicum virgatum.</title>
        <authorList>
            <person name="Lovell J.T."/>
            <person name="Jenkins J."/>
            <person name="Shu S."/>
            <person name="Juenger T.E."/>
            <person name="Schmutz J."/>
        </authorList>
    </citation>
    <scope>NUCLEOTIDE SEQUENCE</scope>
    <source>
        <strain evidence="2">AP13</strain>
    </source>
</reference>
<evidence type="ECO:0000313" key="2">
    <source>
        <dbReference type="EMBL" id="KAG2589124.1"/>
    </source>
</evidence>
<dbReference type="Pfam" id="PF03478">
    <property type="entry name" value="Beta-prop_KIB1-4"/>
    <property type="match status" value="1"/>
</dbReference>
<comment type="caution">
    <text evidence="2">The sequence shown here is derived from an EMBL/GenBank/DDBJ whole genome shotgun (WGS) entry which is preliminary data.</text>
</comment>
<evidence type="ECO:0000313" key="3">
    <source>
        <dbReference type="Proteomes" id="UP000823388"/>
    </source>
</evidence>
<name>A0A8T0RUH9_PANVG</name>
<accession>A0A8T0RUH9</accession>